<evidence type="ECO:0000313" key="8">
    <source>
        <dbReference type="Proteomes" id="UP001366085"/>
    </source>
</evidence>
<protein>
    <submittedName>
        <fullName evidence="7">Hydroxyacid dehydrogenase</fullName>
    </submittedName>
</protein>
<evidence type="ECO:0000259" key="5">
    <source>
        <dbReference type="Pfam" id="PF00389"/>
    </source>
</evidence>
<reference evidence="7 8" key="1">
    <citation type="submission" date="2024-02" db="EMBL/GenBank/DDBJ databases">
        <authorList>
            <person name="Saticioglu I.B."/>
        </authorList>
    </citation>
    <scope>NUCLEOTIDE SEQUENCE [LARGE SCALE GENOMIC DNA]</scope>
    <source>
        <strain evidence="7 8">Mu-43</strain>
    </source>
</reference>
<sequence length="338" mass="35510">MPTTRPRACAVMAADSFAALFDDARTARFAALAEITGAVLVDDVTDPGHAAHLAEAEVVITSWGAPPFDAALLERMPQLRAIFHAAGSVRHHVDEAVWDRGILVTSAADANAVPVAEYTLAAIILSGKRAFAHVHTDVRDDESGNVLAPERTIGNVDRTVGIVGFSRIGRRVVELLRPLDGLRVLVADPYADAGAVAAAGATLVTLDELLPQLDVLSLHAPDLPSTRHMIGTAQLAALPDGATVINTARGALLDHDALLAECRAGRLDAVLDVTEPEPLPAASALRHLPNVTITPHLAGSLGTELRRLADAALDELVAYVAGRPPRHPVTRADMETTA</sequence>
<dbReference type="Pfam" id="PF02826">
    <property type="entry name" value="2-Hacid_dh_C"/>
    <property type="match status" value="1"/>
</dbReference>
<evidence type="ECO:0000256" key="2">
    <source>
        <dbReference type="ARBA" id="ARBA00023002"/>
    </source>
</evidence>
<feature type="domain" description="D-isomer specific 2-hydroxyacid dehydrogenase catalytic" evidence="5">
    <location>
        <begin position="50"/>
        <end position="329"/>
    </location>
</feature>
<proteinExistence type="inferred from homology"/>
<dbReference type="RefSeq" id="WP_337316535.1">
    <property type="nucleotide sequence ID" value="NZ_JBBDGN010000001.1"/>
</dbReference>
<dbReference type="SUPFAM" id="SSF51735">
    <property type="entry name" value="NAD(P)-binding Rossmann-fold domains"/>
    <property type="match status" value="1"/>
</dbReference>
<dbReference type="CDD" id="cd12167">
    <property type="entry name" value="2-Hacid_dh_8"/>
    <property type="match status" value="1"/>
</dbReference>
<name>A0ABU8LG44_9MICO</name>
<evidence type="ECO:0000256" key="1">
    <source>
        <dbReference type="ARBA" id="ARBA00005854"/>
    </source>
</evidence>
<dbReference type="InterPro" id="IPR006139">
    <property type="entry name" value="D-isomer_2_OHA_DH_cat_dom"/>
</dbReference>
<comment type="similarity">
    <text evidence="1 4">Belongs to the D-isomer specific 2-hydroxyacid dehydrogenase family.</text>
</comment>
<dbReference type="InterPro" id="IPR050223">
    <property type="entry name" value="D-isomer_2-hydroxyacid_DH"/>
</dbReference>
<evidence type="ECO:0000259" key="6">
    <source>
        <dbReference type="Pfam" id="PF02826"/>
    </source>
</evidence>
<dbReference type="InterPro" id="IPR006140">
    <property type="entry name" value="D-isomer_DH_NAD-bd"/>
</dbReference>
<dbReference type="InterPro" id="IPR036291">
    <property type="entry name" value="NAD(P)-bd_dom_sf"/>
</dbReference>
<keyword evidence="2 4" id="KW-0560">Oxidoreductase</keyword>
<dbReference type="EMBL" id="JBBDGN010000001">
    <property type="protein sequence ID" value="MEJ1090299.1"/>
    <property type="molecule type" value="Genomic_DNA"/>
</dbReference>
<gene>
    <name evidence="7" type="ORF">WDU93_01240</name>
</gene>
<dbReference type="Proteomes" id="UP001366085">
    <property type="component" value="Unassembled WGS sequence"/>
</dbReference>
<comment type="caution">
    <text evidence="7">The sequence shown here is derived from an EMBL/GenBank/DDBJ whole genome shotgun (WGS) entry which is preliminary data.</text>
</comment>
<dbReference type="Gene3D" id="3.40.50.720">
    <property type="entry name" value="NAD(P)-binding Rossmann-like Domain"/>
    <property type="match status" value="2"/>
</dbReference>
<organism evidence="7 8">
    <name type="scientific">Microbacterium istanbulense</name>
    <dbReference type="NCBI Taxonomy" id="3122049"/>
    <lineage>
        <taxon>Bacteria</taxon>
        <taxon>Bacillati</taxon>
        <taxon>Actinomycetota</taxon>
        <taxon>Actinomycetes</taxon>
        <taxon>Micrococcales</taxon>
        <taxon>Microbacteriaceae</taxon>
        <taxon>Microbacterium</taxon>
    </lineage>
</organism>
<dbReference type="PANTHER" id="PTHR10996">
    <property type="entry name" value="2-HYDROXYACID DEHYDROGENASE-RELATED"/>
    <property type="match status" value="1"/>
</dbReference>
<keyword evidence="3" id="KW-0520">NAD</keyword>
<evidence type="ECO:0000256" key="3">
    <source>
        <dbReference type="ARBA" id="ARBA00023027"/>
    </source>
</evidence>
<evidence type="ECO:0000256" key="4">
    <source>
        <dbReference type="RuleBase" id="RU003719"/>
    </source>
</evidence>
<feature type="domain" description="D-isomer specific 2-hydroxyacid dehydrogenase NAD-binding" evidence="6">
    <location>
        <begin position="123"/>
        <end position="298"/>
    </location>
</feature>
<dbReference type="SUPFAM" id="SSF52283">
    <property type="entry name" value="Formate/glycerate dehydrogenase catalytic domain-like"/>
    <property type="match status" value="1"/>
</dbReference>
<dbReference type="Pfam" id="PF00389">
    <property type="entry name" value="2-Hacid_dh"/>
    <property type="match status" value="1"/>
</dbReference>
<accession>A0ABU8LG44</accession>
<evidence type="ECO:0000313" key="7">
    <source>
        <dbReference type="EMBL" id="MEJ1090299.1"/>
    </source>
</evidence>
<dbReference type="PANTHER" id="PTHR10996:SF178">
    <property type="entry name" value="2-HYDROXYACID DEHYDROGENASE YGL185C-RELATED"/>
    <property type="match status" value="1"/>
</dbReference>
<keyword evidence="8" id="KW-1185">Reference proteome</keyword>